<accession>A0A067NJJ6</accession>
<evidence type="ECO:0000313" key="2">
    <source>
        <dbReference type="EMBL" id="KDQ28218.1"/>
    </source>
</evidence>
<dbReference type="Proteomes" id="UP000027073">
    <property type="component" value="Unassembled WGS sequence"/>
</dbReference>
<gene>
    <name evidence="2" type="ORF">PLEOSDRAFT_1071453</name>
</gene>
<dbReference type="VEuPathDB" id="FungiDB:PLEOSDRAFT_1071453"/>
<feature type="non-terminal residue" evidence="2">
    <location>
        <position position="119"/>
    </location>
</feature>
<evidence type="ECO:0000256" key="1">
    <source>
        <dbReference type="SAM" id="MobiDB-lite"/>
    </source>
</evidence>
<dbReference type="HOGENOM" id="CLU_2067048_0_0_1"/>
<name>A0A067NJJ6_PLEO1</name>
<dbReference type="EMBL" id="KL198008">
    <property type="protein sequence ID" value="KDQ28218.1"/>
    <property type="molecule type" value="Genomic_DNA"/>
</dbReference>
<sequence>GLAEGGVGDGVCSKRMIWSRSSEGRRRSGGTTESVWQSVPYLLKPSSSWVGRVSGGRDAKSGRVGERGRGTDDAISPIDKARGRLATVVVGVMTTVVEEVEVPRALTLTVDMGGVSESI</sequence>
<evidence type="ECO:0000313" key="3">
    <source>
        <dbReference type="Proteomes" id="UP000027073"/>
    </source>
</evidence>
<reference evidence="3" key="1">
    <citation type="journal article" date="2014" name="Proc. Natl. Acad. Sci. U.S.A.">
        <title>Extensive sampling of basidiomycete genomes demonstrates inadequacy of the white-rot/brown-rot paradigm for wood decay fungi.</title>
        <authorList>
            <person name="Riley R."/>
            <person name="Salamov A.A."/>
            <person name="Brown D.W."/>
            <person name="Nagy L.G."/>
            <person name="Floudas D."/>
            <person name="Held B.W."/>
            <person name="Levasseur A."/>
            <person name="Lombard V."/>
            <person name="Morin E."/>
            <person name="Otillar R."/>
            <person name="Lindquist E.A."/>
            <person name="Sun H."/>
            <person name="LaButti K.M."/>
            <person name="Schmutz J."/>
            <person name="Jabbour D."/>
            <person name="Luo H."/>
            <person name="Baker S.E."/>
            <person name="Pisabarro A.G."/>
            <person name="Walton J.D."/>
            <person name="Blanchette R.A."/>
            <person name="Henrissat B."/>
            <person name="Martin F."/>
            <person name="Cullen D."/>
            <person name="Hibbett D.S."/>
            <person name="Grigoriev I.V."/>
        </authorList>
    </citation>
    <scope>NUCLEOTIDE SEQUENCE [LARGE SCALE GENOMIC DNA]</scope>
    <source>
        <strain evidence="3">PC15</strain>
    </source>
</reference>
<organism evidence="2 3">
    <name type="scientific">Pleurotus ostreatus (strain PC15)</name>
    <name type="common">Oyster mushroom</name>
    <dbReference type="NCBI Taxonomy" id="1137138"/>
    <lineage>
        <taxon>Eukaryota</taxon>
        <taxon>Fungi</taxon>
        <taxon>Dikarya</taxon>
        <taxon>Basidiomycota</taxon>
        <taxon>Agaricomycotina</taxon>
        <taxon>Agaricomycetes</taxon>
        <taxon>Agaricomycetidae</taxon>
        <taxon>Agaricales</taxon>
        <taxon>Pleurotineae</taxon>
        <taxon>Pleurotaceae</taxon>
        <taxon>Pleurotus</taxon>
    </lineage>
</organism>
<proteinExistence type="predicted"/>
<dbReference type="InParanoid" id="A0A067NJJ6"/>
<feature type="non-terminal residue" evidence="2">
    <location>
        <position position="1"/>
    </location>
</feature>
<dbReference type="AlphaFoldDB" id="A0A067NJJ6"/>
<protein>
    <submittedName>
        <fullName evidence="2">Uncharacterized protein</fullName>
    </submittedName>
</protein>
<feature type="compositionally biased region" description="Basic and acidic residues" evidence="1">
    <location>
        <begin position="55"/>
        <end position="72"/>
    </location>
</feature>
<feature type="region of interest" description="Disordered" evidence="1">
    <location>
        <begin position="52"/>
        <end position="76"/>
    </location>
</feature>